<organism evidence="1 2">
    <name type="scientific">Tritrichomonas foetus</name>
    <dbReference type="NCBI Taxonomy" id="1144522"/>
    <lineage>
        <taxon>Eukaryota</taxon>
        <taxon>Metamonada</taxon>
        <taxon>Parabasalia</taxon>
        <taxon>Tritrichomonadida</taxon>
        <taxon>Tritrichomonadidae</taxon>
        <taxon>Tritrichomonas</taxon>
    </lineage>
</organism>
<comment type="caution">
    <text evidence="1">The sequence shown here is derived from an EMBL/GenBank/DDBJ whole genome shotgun (WGS) entry which is preliminary data.</text>
</comment>
<dbReference type="EMBL" id="MLAK01000003">
    <property type="protein sequence ID" value="OHT17439.1"/>
    <property type="molecule type" value="Genomic_DNA"/>
</dbReference>
<gene>
    <name evidence="1" type="ORF">TRFO_12404</name>
</gene>
<accession>A0A1J4L1N9</accession>
<sequence>MNEIKVYIEDNKNNVKFCRTFYQEELDSINVASSIALDKRDNDSIEFMKIYSYALDFQKCFIVLYHYGISNQVIKDTKFLKLQQMYENKFSIFEKLIKQLHQHTKEYDPDISVQIKDFEAKVPLIPPFFTVENIIFNTSKSIEYLNPIQSKEPKLKKIFRYMFHQEIKAPKPSTYPYLSMIDFINKLFDTENHSGGRLVNFDNNKYRRLVDHIKTVQKSLNVKSVHMIKVNEPSHCFHLLYPVSKLVIGNKPLFYQILYCNNRTKVKLFIKNFKRQNQSNSCIIFHPEFLNEGELNILKEEIKILVGQFLSKSQSKRFLIISSTDFNYDPDFTSFFDNELVSLGREFTVESNKSQVEAKLIQGSSRGCGKTHFIKNILDVKQFYFVDSECPHFQGIEIDGNTKTDFRACFNFSIEMFKDKIDFWDELFGTIFYNIFLTDTVPILHEQNKAYLFFEEPIPNLITDLNEFPFPLTHNNQIFIHPEYADSTINEDSRNKRMKSPIVFKIIDDSIKTTDDEYEYSSDDEVNEAKIWKQNEILYQNITLLDLKKSALENKYSYFKHFDGKSLYEILKEVYKVLFDEELSNDKLTMRIIYHIFDYISFIVNSYKHCFKIRNQMDHLAYFHLLLLSAFHLYNLAPENQFSILCPDDMFSSNTDTKKIILYTTRNENELIDFEHLMNSEMIFKDITKFKFQNLNHKYFQIKQVNPSQNDQIEIYSHLIKSLTSDKEIIQKVCCFKIMEIFQTENCILNDIYQNSVTHKKCFGNQLQALINQNYLNLNNNPSNHFLYLKYFLKTMYNMIDFQKIKTIKDLQKEISKYFEPSYEHSEIVSFTLTWQLFFKSIIILTRIKLKQVTILAGDTGCGKTSLIAMLKKLLSFCPQTDVKFSQNFNVHGDVGRKEIKLYCSNNNSNSYVLDEFNTSDSLSYIENTFLKKSKRPKSFIGAINPLIKSNPISIMLSKVGMKQNINLKLPNIYLIESLEKEEITNISEYKYFVHPLRRTNELTINMNPIALNPNEDYFLPDDEKITMKNHLKSLINKNPSLIDKSEHIIDQMINPLFESISWIRNFMNERAYVSNRDVNNFFDFFTEYYSALKNEEDNSVKYSILFSLITVFLLRLPSIIKLNDENSEDIENHAKIMKINILRSHEKLYVRKSFTQVIEKSLGINGTSLDLFTRFAFWYNWNLYVCDPKIWKFKSFMYQILIITITIKLNKTCFILGLPGTSKSFSLAKFFQKNPKIFNTTYMCSRGSSSEGLKSQFYDAAYEKLFNRKDSCCSLEELALANPNPKRPLKYLHQVLDSGVEINIIDGSPIHKKVSCIGVSNYAMDLANMNRGILIYTDIPCVSELKRVFCQNLTQESMQIDTITSFNLFSPEFSKIYQQFINFKRDDSWADKFFQALWPEETDLPDSISLRSIYTLFLISNYDKQEIDEDYFCEVARELFNARRLMHSEGDYKDISIQTFNFILKLYPNIRKYSNGLIKGPRGENEIPNFKNYYINRDKRSIIFDQSNDEYLILIDNLSICLNRFRSSFTSIKSLCILTNNYDALENLEDLIIQGLPAEVSTFNFLLNSNEKEKVIKELLNYSINYPSVQQIKYFFSKDFKMDNMKHTQQALTQFIPLMSEESVLPVIIDNHTMTDSLLDVLNTNRIEKTDGKCNALISYDGFSWSFDVFVRFSLLLILDITDFQKNFDQFPLPLLDRLEIIYLDWDLLKYVVYLSFLKKSKKIQQDFIKSEFRNVKHFIDSIDHSIFQYLEQQKLPDNKCPERFNNQCDEIIHSDPYILLKEYENDKKLEFIQDDNYREFLKSERWENSIKCVICTKSMINDNINSYFNGRAYIIEGDLIINEEKLSEKIQKLNLSENPLLIIKFKNYNGIQDQQIKKIVDRFDINTMIIYYQCDINKIKTSLFWPVFWMEEISNNEFIPRTINSKKLKCIFENISSDNNKTIKLNIFIESLFDILDIKAKNMDSLRNKFCEWVSKTYSSAYRLIYRDFTKFQEDSNSPFSNQFQLTQHIFKNLREMLLPFLSLIGPHLLSNLCKKNDIINVEAYDILLQNDISHYLEKYKELLLKCSNMQQKEGINEIYFAPLFIHYLIRFANNNPIDTYINSISYQFFNKIKSFEIRTRLLFNIAENIDPIIFIPNKKFNNTITLFSSLSQINKSSGNGEKSNFDDDEEENPEDMLIRMFKYFICVLNINITKIIREIIQISYPSKNVNYKLISSFGDINNPNIKNTFWKRYTIHYMKSIADQDESDMNEKLKVFNEYNKYYSFHLTKKSYAHSDDKNEKLSDFFLSIFFESPFVFEFLDNFKEKLKTVTKYLDDNFLKGIIQLIQAIPFLQFIQPEDTEKDTSLPDLTEYISIIANNPKIRQKTVSTALPTPNEYTCNFQNTERWEKLKTDIIQSNLFKKMMENEKINSLKDAPSLKGKSLLSHLTNYLLNGIIDEDLYNWYFQNQDMPLLSVQILLLVRSIFLPETHSIEEQTIAINSITMPWTIDDKVPNLYVLLIFEKLLKLHVSSDFSSIKNCFLNILTNHQRFVFRYLETNSDKRKLYCFPNAIPSYPLLINNYITYDEQKDFINLAILISKKKEIEFIRFATNIMELVMELRIQFARNPLIIYFILNCFSFIETDSYSDIKNIDCIANKFNESKFLSDYNFSFSDFGGENNQSAYQQINYIANKLIDVHNKLIHTLHDIQTVEMPFYEFLPQMSISNFDVNLFIADQTYESFKLNANYITSDKLSSKIKEALSIKSLVWPILIHERFKYEGSPSIQNKESPIDILGFCQEDWNYLIASTPKINTINDELEIEVGEDIVQVFLLFSWCYYKKYSEICIPDISPFDPDDFTLRISPSFKNNPLVKYLTLPLQKCINELEDS</sequence>
<dbReference type="RefSeq" id="XP_068370575.1">
    <property type="nucleotide sequence ID" value="XM_068496621.1"/>
</dbReference>
<dbReference type="Proteomes" id="UP000179807">
    <property type="component" value="Unassembled WGS sequence"/>
</dbReference>
<dbReference type="VEuPathDB" id="TrichDB:TRFO_12404"/>
<dbReference type="OrthoDB" id="2423195at2759"/>
<dbReference type="PANTHER" id="PTHR22605:SF1">
    <property type="entry name" value="RZ-TYPE DOMAIN-CONTAINING PROTEIN"/>
    <property type="match status" value="1"/>
</dbReference>
<dbReference type="GO" id="GO:0004842">
    <property type="term" value="F:ubiquitin-protein transferase activity"/>
    <property type="evidence" value="ECO:0007669"/>
    <property type="project" value="InterPro"/>
</dbReference>
<name>A0A1J4L1N9_9EUKA</name>
<dbReference type="PANTHER" id="PTHR22605">
    <property type="entry name" value="RZ-TYPE DOMAIN-CONTAINING PROTEIN"/>
    <property type="match status" value="1"/>
</dbReference>
<keyword evidence="2" id="KW-1185">Reference proteome</keyword>
<evidence type="ECO:0000313" key="1">
    <source>
        <dbReference type="EMBL" id="OHT17439.1"/>
    </source>
</evidence>
<evidence type="ECO:0000313" key="2">
    <source>
        <dbReference type="Proteomes" id="UP000179807"/>
    </source>
</evidence>
<dbReference type="GeneID" id="94831325"/>
<dbReference type="InterPro" id="IPR031248">
    <property type="entry name" value="RNF213"/>
</dbReference>
<dbReference type="GO" id="GO:0016887">
    <property type="term" value="F:ATP hydrolysis activity"/>
    <property type="evidence" value="ECO:0007669"/>
    <property type="project" value="InterPro"/>
</dbReference>
<reference evidence="1" key="1">
    <citation type="submission" date="2016-10" db="EMBL/GenBank/DDBJ databases">
        <authorList>
            <person name="Benchimol M."/>
            <person name="Almeida L.G."/>
            <person name="Vasconcelos A.T."/>
            <person name="Perreira-Neves A."/>
            <person name="Rosa I.A."/>
            <person name="Tasca T."/>
            <person name="Bogo M.R."/>
            <person name="de Souza W."/>
        </authorList>
    </citation>
    <scope>NUCLEOTIDE SEQUENCE [LARGE SCALE GENOMIC DNA]</scope>
    <source>
        <strain evidence="1">K</strain>
    </source>
</reference>
<protein>
    <submittedName>
        <fullName evidence="1">Uncharacterized protein</fullName>
    </submittedName>
</protein>
<proteinExistence type="predicted"/>